<dbReference type="Proteomes" id="UP000004416">
    <property type="component" value="Unassembled WGS sequence"/>
</dbReference>
<evidence type="ECO:0000313" key="1">
    <source>
        <dbReference type="EMBL" id="EHL06214.1"/>
    </source>
</evidence>
<dbReference type="AlphaFoldDB" id="G9XQ56"/>
<gene>
    <name evidence="1" type="ORF">HMPREF0322_03102</name>
</gene>
<sequence>MAELTTGLIDNFPVNGARPSVSVALRITNDGDSTETVRITVLSQWVFQRSICFRNS</sequence>
<evidence type="ECO:0000313" key="2">
    <source>
        <dbReference type="Proteomes" id="UP000004416"/>
    </source>
</evidence>
<dbReference type="PATRIC" id="fig|537010.4.peg.2901"/>
<dbReference type="HOGENOM" id="CLU_3006763_0_0_9"/>
<proteinExistence type="predicted"/>
<comment type="caution">
    <text evidence="1">The sequence shown here is derived from an EMBL/GenBank/DDBJ whole genome shotgun (WGS) entry which is preliminary data.</text>
</comment>
<organism evidence="1 2">
    <name type="scientific">Desulfitobacterium hafniense DP7</name>
    <dbReference type="NCBI Taxonomy" id="537010"/>
    <lineage>
        <taxon>Bacteria</taxon>
        <taxon>Bacillati</taxon>
        <taxon>Bacillota</taxon>
        <taxon>Clostridia</taxon>
        <taxon>Eubacteriales</taxon>
        <taxon>Desulfitobacteriaceae</taxon>
        <taxon>Desulfitobacterium</taxon>
    </lineage>
</organism>
<protein>
    <submittedName>
        <fullName evidence="1">Uncharacterized protein</fullName>
    </submittedName>
</protein>
<reference evidence="1 2" key="1">
    <citation type="submission" date="2011-08" db="EMBL/GenBank/DDBJ databases">
        <authorList>
            <person name="Weinstock G."/>
            <person name="Sodergren E."/>
            <person name="Clifton S."/>
            <person name="Fulton L."/>
            <person name="Fulton B."/>
            <person name="Courtney L."/>
            <person name="Fronick C."/>
            <person name="Harrison M."/>
            <person name="Strong C."/>
            <person name="Farmer C."/>
            <person name="Delahaunty K."/>
            <person name="Markovic C."/>
            <person name="Hall O."/>
            <person name="Minx P."/>
            <person name="Tomlinson C."/>
            <person name="Mitreva M."/>
            <person name="Hou S."/>
            <person name="Chen J."/>
            <person name="Wollam A."/>
            <person name="Pepin K.H."/>
            <person name="Johnson M."/>
            <person name="Bhonagiri V."/>
            <person name="Zhang X."/>
            <person name="Suruliraj S."/>
            <person name="Warren W."/>
            <person name="Chinwalla A."/>
            <person name="Mardis E.R."/>
            <person name="Wilson R.K."/>
        </authorList>
    </citation>
    <scope>NUCLEOTIDE SEQUENCE [LARGE SCALE GENOMIC DNA]</scope>
    <source>
        <strain evidence="1 2">DP7</strain>
    </source>
</reference>
<dbReference type="EMBL" id="AFZX01000085">
    <property type="protein sequence ID" value="EHL06214.1"/>
    <property type="molecule type" value="Genomic_DNA"/>
</dbReference>
<accession>G9XQ56</accession>
<name>G9XQ56_DESHA</name>